<dbReference type="EMBL" id="CP071706">
    <property type="protein sequence ID" value="KDN97201.2"/>
    <property type="molecule type" value="Genomic_DNA"/>
</dbReference>
<evidence type="ECO:0000313" key="2">
    <source>
        <dbReference type="Proteomes" id="UP000027121"/>
    </source>
</evidence>
<accession>A0AAP0SEY3</accession>
<dbReference type="GO" id="GO:0016787">
    <property type="term" value="F:hydrolase activity"/>
    <property type="evidence" value="ECO:0007669"/>
    <property type="project" value="UniProtKB-KW"/>
</dbReference>
<name>A0AAP0SEY3_9PSED</name>
<sequence>MTWIIPQASAYGGVLLNSDGQVLLREPANHHDGYVWTFAKARPLADEEPEQTAVRAVRVDAGHEGKVIGVLPGLYEGGTSKNAFFLMISGFAHGPTGGHTQNTCWASFEHARELIGKTTNPIGRTRDLQVLEATQRWLASNRKGVVAFEQQGSKGWAVKGNWLTKEMPEQFVTLSLDFVLDAEEACAIRKGFIPSEMEEKWFSYYVDDVLYQHRSWTGVLVDRIRFVDEADGIRAIQADVNRDQEQYSQMDDAQDIRRIESMVRNLASRNRLV</sequence>
<dbReference type="SUPFAM" id="SSF55811">
    <property type="entry name" value="Nudix"/>
    <property type="match status" value="1"/>
</dbReference>
<dbReference type="AlphaFoldDB" id="A0AAP0SEY3"/>
<dbReference type="InterPro" id="IPR015797">
    <property type="entry name" value="NUDIX_hydrolase-like_dom_sf"/>
</dbReference>
<dbReference type="Gene3D" id="3.90.79.10">
    <property type="entry name" value="Nucleoside Triphosphate Pyrophosphohydrolase"/>
    <property type="match status" value="1"/>
</dbReference>
<evidence type="ECO:0000313" key="1">
    <source>
        <dbReference type="EMBL" id="KDN97201.2"/>
    </source>
</evidence>
<dbReference type="GeneID" id="98285345"/>
<keyword evidence="1" id="KW-0378">Hydrolase</keyword>
<reference evidence="1 2" key="2">
    <citation type="journal article" date="2016" name="Front. Microbiol.">
        <title>When Genome-Based Approach Meets the 'Old but Good': Revealing Genes Involved in the Antibacterial Activity of Pseudomonas sp. P482 against Soft Rot Pathogens.</title>
        <authorList>
            <person name="Krzyzanowska D.M."/>
            <person name="Ossowicki A."/>
            <person name="Rajewska M."/>
            <person name="Maciag T."/>
            <person name="Jablonska M."/>
            <person name="Obuchowski M."/>
            <person name="Heeb S."/>
            <person name="Jafra S."/>
        </authorList>
    </citation>
    <scope>NUCLEOTIDE SEQUENCE [LARGE SCALE GENOMIC DNA]</scope>
    <source>
        <strain evidence="1 2">P482</strain>
    </source>
</reference>
<organism evidence="1 2">
    <name type="scientific">Pseudomonas donghuensis</name>
    <dbReference type="NCBI Taxonomy" id="1163398"/>
    <lineage>
        <taxon>Bacteria</taxon>
        <taxon>Pseudomonadati</taxon>
        <taxon>Pseudomonadota</taxon>
        <taxon>Gammaproteobacteria</taxon>
        <taxon>Pseudomonadales</taxon>
        <taxon>Pseudomonadaceae</taxon>
        <taxon>Pseudomonas</taxon>
    </lineage>
</organism>
<gene>
    <name evidence="1" type="ORF">BV82_4961</name>
</gene>
<dbReference type="KEGG" id="pdw:BV82_4961"/>
<dbReference type="Proteomes" id="UP000027121">
    <property type="component" value="Chromosome"/>
</dbReference>
<dbReference type="RefSeq" id="WP_051636824.1">
    <property type="nucleotide sequence ID" value="NZ_CATKPL010000003.1"/>
</dbReference>
<reference evidence="1 2" key="1">
    <citation type="journal article" date="2014" name="Genome Announc.">
        <title>Genome Sequence of Pseudomonas sp. Strain P482, a Tomato Rhizosphere Isolate with Broad-Spectrum Antimicrobial Activity.</title>
        <authorList>
            <person name="Krzyzanowska D.M."/>
            <person name="Ossowicki A."/>
            <person name="Jafra S."/>
        </authorList>
    </citation>
    <scope>NUCLEOTIDE SEQUENCE [LARGE SCALE GENOMIC DNA]</scope>
    <source>
        <strain evidence="1 2">P482</strain>
    </source>
</reference>
<protein>
    <submittedName>
        <fullName evidence="1">NUDIX hydrolase</fullName>
    </submittedName>
</protein>
<proteinExistence type="predicted"/>
<keyword evidence="2" id="KW-1185">Reference proteome</keyword>